<evidence type="ECO:0000259" key="1">
    <source>
        <dbReference type="Pfam" id="PF03235"/>
    </source>
</evidence>
<evidence type="ECO:0000313" key="3">
    <source>
        <dbReference type="EMBL" id="QZA77431.1"/>
    </source>
</evidence>
<dbReference type="RefSeq" id="WP_221005812.1">
    <property type="nucleotide sequence ID" value="NZ_CP081150.1"/>
</dbReference>
<dbReference type="InterPro" id="IPR007421">
    <property type="entry name" value="Schlafen_AlbA_2_dom"/>
</dbReference>
<evidence type="ECO:0000313" key="4">
    <source>
        <dbReference type="Proteomes" id="UP000825679"/>
    </source>
</evidence>
<gene>
    <name evidence="3" type="ORF">K4H28_14270</name>
</gene>
<proteinExistence type="predicted"/>
<dbReference type="PANTHER" id="PTHR39639:SF1">
    <property type="entry name" value="DUF262 DOMAIN-CONTAINING PROTEIN"/>
    <property type="match status" value="1"/>
</dbReference>
<sequence length="591" mass="66933">MIESPRGMTIMEAYELYRNDKLFVNRRYQRKLVWSRKEKRDLIDSIIQQYPIPLVLLAATADGYEIIDGMQRLNAIFGFIENNYSIDINGNDVWFNILDYPFAHTQVKKGVVCIQENAAYLEQEQVSKFIQYPFPVTIFKTGSEGEINETFRRINSTGVKLSAQEVRQAGNVSKFSLLVRTIASEIRGDASREILPLQDMPEISIDSNVSKLQYGIKAEDTFWCKHGILNVSDLKESADEQIIADLILSCVLGHPFPASKDAFDNYYGSGQDDKSAELEVKINAVGVTNVRENFISVFSQLENFVELSLPGKRLKNVLNPSAGSNPVKEPFYTLYMAFYDLIVLQNKEPFDLGGIIKSITDISSKLVKSRNYTTIEDRKNNINICKGLIQDCFKLSQATFRNPTSFIIDFQAYLMKSRTEAAVYDFKQGFYNLNPKKREFDEESFKKILCNISAMANLGKEKVGYLFIGVTDKSADTEQVKKLDGLSNVPIYHDFGVVGLEREAKLKGVSLDNYISGITKKISQSELDESLKVRVTKDLTPITYHGHTILMIKVLCGSEPVYFDEVLYHRNGANCEEVTGSKQGEIYKLFA</sequence>
<dbReference type="Pfam" id="PF04326">
    <property type="entry name" value="SLFN_AlbA_2"/>
    <property type="match status" value="1"/>
</dbReference>
<evidence type="ECO:0000259" key="2">
    <source>
        <dbReference type="Pfam" id="PF04326"/>
    </source>
</evidence>
<dbReference type="Gene3D" id="3.30.950.30">
    <property type="entry name" value="Schlafen, AAA domain"/>
    <property type="match status" value="1"/>
</dbReference>
<organism evidence="3 4">
    <name type="scientific">Deefgea tanakiae</name>
    <dbReference type="NCBI Taxonomy" id="2865840"/>
    <lineage>
        <taxon>Bacteria</taxon>
        <taxon>Pseudomonadati</taxon>
        <taxon>Pseudomonadota</taxon>
        <taxon>Betaproteobacteria</taxon>
        <taxon>Neisseriales</taxon>
        <taxon>Chitinibacteraceae</taxon>
        <taxon>Deefgea</taxon>
    </lineage>
</organism>
<dbReference type="Proteomes" id="UP000825679">
    <property type="component" value="Chromosome"/>
</dbReference>
<dbReference type="EMBL" id="CP081150">
    <property type="protein sequence ID" value="QZA77431.1"/>
    <property type="molecule type" value="Genomic_DNA"/>
</dbReference>
<dbReference type="InterPro" id="IPR038461">
    <property type="entry name" value="Schlafen_AlbA_2_dom_sf"/>
</dbReference>
<dbReference type="InterPro" id="IPR004919">
    <property type="entry name" value="GmrSD_N"/>
</dbReference>
<accession>A0ABX8Z4C3</accession>
<reference evidence="3 4" key="1">
    <citation type="submission" date="2021-08" db="EMBL/GenBank/DDBJ databases">
        <title>complete genome sequencing of Deefgea sp. D25.</title>
        <authorList>
            <person name="Bae J.-W."/>
            <person name="Gim D.-H."/>
        </authorList>
    </citation>
    <scope>NUCLEOTIDE SEQUENCE [LARGE SCALE GENOMIC DNA]</scope>
    <source>
        <strain evidence="3 4">D25</strain>
    </source>
</reference>
<feature type="domain" description="GmrSD restriction endonucleases N-terminal" evidence="1">
    <location>
        <begin position="16"/>
        <end position="169"/>
    </location>
</feature>
<dbReference type="Pfam" id="PF03235">
    <property type="entry name" value="GmrSD_N"/>
    <property type="match status" value="1"/>
</dbReference>
<protein>
    <submittedName>
        <fullName evidence="3">DUF262 domain-containing protein</fullName>
    </submittedName>
</protein>
<feature type="domain" description="Schlafen AlbA-2" evidence="2">
    <location>
        <begin position="424"/>
        <end position="578"/>
    </location>
</feature>
<dbReference type="PANTHER" id="PTHR39639">
    <property type="entry name" value="CHROMOSOME 16, WHOLE GENOME SHOTGUN SEQUENCE"/>
    <property type="match status" value="1"/>
</dbReference>
<keyword evidence="4" id="KW-1185">Reference proteome</keyword>
<name>A0ABX8Z4C3_9NEIS</name>